<evidence type="ECO:0000313" key="2">
    <source>
        <dbReference type="Proteomes" id="UP000308886"/>
    </source>
</evidence>
<reference evidence="1" key="1">
    <citation type="submission" date="2019-04" db="EMBL/GenBank/DDBJ databases">
        <title>Microbes associate with the intestines of laboratory mice.</title>
        <authorList>
            <person name="Navarre W."/>
            <person name="Wong E."/>
            <person name="Huang K."/>
            <person name="Tropini C."/>
            <person name="Ng K."/>
            <person name="Yu B."/>
        </authorList>
    </citation>
    <scope>NUCLEOTIDE SEQUENCE</scope>
    <source>
        <strain evidence="1">NM73_A23</strain>
    </source>
</reference>
<protein>
    <submittedName>
        <fullName evidence="1">Uncharacterized protein</fullName>
    </submittedName>
</protein>
<name>A0AC61QPG3_9BACT</name>
<dbReference type="EMBL" id="SRZC01000013">
    <property type="protein sequence ID" value="TGX81816.1"/>
    <property type="molecule type" value="Genomic_DNA"/>
</dbReference>
<organism evidence="1 2">
    <name type="scientific">Palleniella muris</name>
    <dbReference type="NCBI Taxonomy" id="3038145"/>
    <lineage>
        <taxon>Bacteria</taxon>
        <taxon>Pseudomonadati</taxon>
        <taxon>Bacteroidota</taxon>
        <taxon>Bacteroidia</taxon>
        <taxon>Bacteroidales</taxon>
        <taxon>Prevotellaceae</taxon>
        <taxon>Palleniella</taxon>
    </lineage>
</organism>
<comment type="caution">
    <text evidence="1">The sequence shown here is derived from an EMBL/GenBank/DDBJ whole genome shotgun (WGS) entry which is preliminary data.</text>
</comment>
<evidence type="ECO:0000313" key="1">
    <source>
        <dbReference type="EMBL" id="TGX81816.1"/>
    </source>
</evidence>
<dbReference type="Proteomes" id="UP000308886">
    <property type="component" value="Unassembled WGS sequence"/>
</dbReference>
<accession>A0AC61QPG3</accession>
<keyword evidence="2" id="KW-1185">Reference proteome</keyword>
<proteinExistence type="predicted"/>
<gene>
    <name evidence="1" type="ORF">E5358_08725</name>
</gene>
<sequence length="408" mass="45260">MSTMKELARTVSERQGLTRAESEQFVYAMFELIKSTLHSDDQVKVKGLGTFKVQTVKSRSSINVNTGERVLIDSHEKITFTPDKAMAEAVNKPFGHFETVVLNDGVVFDDMENSADDEVGISDEPRIEPSMQENLSKPSEQISDIQITSTVPENLNIGSESNEAIPKNQEMISDNHEEIQDQENETIPEDEQEAEEEIVATDSENINASDIKFLLSKTNVTEETPEPNAEDDKPSSGKTGNKMMLFLYSVLLAAFFVAGFFTGRMTMTTEHAATSQTNVPPKKTVIRKVVKATPKPVAVKKKDTIHVEQPKAEVQQQTTVEPHKSPEKEIIGNSYDSDPRIRTGAYIITGIEKTVTATKGQTIESISKTHLGPGMECYVEAVNGGMKELREGQKVKIPSLKIKKRKKQ</sequence>